<dbReference type="EMBL" id="JAECZB010000002">
    <property type="protein sequence ID" value="MBH8551142.1"/>
    <property type="molecule type" value="Genomic_DNA"/>
</dbReference>
<reference evidence="1 2" key="1">
    <citation type="journal article" date="2021" name="Int. J. Syst. Evol. Microbiol.">
        <title>Amazonocrinis nigriterrae gen. nov., sp. nov., Atlanticothrix silvestris gen. nov., sp. nov. and Dendronalium phyllosphericum gen. nov., sp. nov., nostocacean cyanobacteria from Brazilian environments.</title>
        <authorList>
            <person name="Alvarenga D.O."/>
            <person name="Andreote A.P.D."/>
            <person name="Branco L.H.Z."/>
            <person name="Delbaje E."/>
            <person name="Cruz R.B."/>
            <person name="Varani A.M."/>
            <person name="Fiore M.F."/>
        </authorList>
    </citation>
    <scope>NUCLEOTIDE SEQUENCE [LARGE SCALE GENOMIC DNA]</scope>
    <source>
        <strain evidence="1 2">CENA357</strain>
    </source>
</reference>
<organism evidence="1 2">
    <name type="scientific">Atlanticothrix silvestris CENA357</name>
    <dbReference type="NCBI Taxonomy" id="1725252"/>
    <lineage>
        <taxon>Bacteria</taxon>
        <taxon>Bacillati</taxon>
        <taxon>Cyanobacteriota</taxon>
        <taxon>Cyanophyceae</taxon>
        <taxon>Nostocales</taxon>
        <taxon>Nodulariaceae</taxon>
        <taxon>Atlanticothrix</taxon>
        <taxon>Atlanticothrix silvestris</taxon>
    </lineage>
</organism>
<protein>
    <submittedName>
        <fullName evidence="1">Uncharacterized protein</fullName>
    </submittedName>
</protein>
<keyword evidence="2" id="KW-1185">Reference proteome</keyword>
<sequence length="88" mass="9779">MAKIAIFDLHPVDAKPFLHDLISAPIDVTLDSCFQHLWGGNSELDLTTVHDGINNTSSTSNGPFGIYDNSLFTLDFSRLTINLIFWIV</sequence>
<comment type="caution">
    <text evidence="1">The sequence shown here is derived from an EMBL/GenBank/DDBJ whole genome shotgun (WGS) entry which is preliminary data.</text>
</comment>
<evidence type="ECO:0000313" key="1">
    <source>
        <dbReference type="EMBL" id="MBH8551142.1"/>
    </source>
</evidence>
<gene>
    <name evidence="1" type="ORF">I8751_01810</name>
</gene>
<proteinExistence type="predicted"/>
<dbReference type="Proteomes" id="UP000599391">
    <property type="component" value="Unassembled WGS sequence"/>
</dbReference>
<evidence type="ECO:0000313" key="2">
    <source>
        <dbReference type="Proteomes" id="UP000599391"/>
    </source>
</evidence>
<accession>A0A8J7H637</accession>
<name>A0A8J7H637_9CYAN</name>
<dbReference type="AlphaFoldDB" id="A0A8J7H637"/>
<dbReference type="RefSeq" id="WP_214437450.1">
    <property type="nucleotide sequence ID" value="NZ_JAECZB010000002.1"/>
</dbReference>